<accession>A0A504TX19</accession>
<gene>
    <name evidence="3" type="ORF">FJQ55_16535</name>
</gene>
<dbReference type="InterPro" id="IPR036291">
    <property type="entry name" value="NAD(P)-bd_dom_sf"/>
</dbReference>
<evidence type="ECO:0000313" key="3">
    <source>
        <dbReference type="EMBL" id="TPP07248.1"/>
    </source>
</evidence>
<dbReference type="CDD" id="cd05233">
    <property type="entry name" value="SDR_c"/>
    <property type="match status" value="1"/>
</dbReference>
<dbReference type="AlphaFoldDB" id="A0A504TX19"/>
<reference evidence="3 4" key="1">
    <citation type="submission" date="2019-06" db="EMBL/GenBank/DDBJ databases">
        <title>Rhizobium sp. CL12 isolated from roots of soybean.</title>
        <authorList>
            <person name="Wang C."/>
        </authorList>
    </citation>
    <scope>NUCLEOTIDE SEQUENCE [LARGE SCALE GENOMIC DNA]</scope>
    <source>
        <strain evidence="3 4">CL12</strain>
    </source>
</reference>
<evidence type="ECO:0000256" key="2">
    <source>
        <dbReference type="ARBA" id="ARBA00023002"/>
    </source>
</evidence>
<keyword evidence="2" id="KW-0560">Oxidoreductase</keyword>
<dbReference type="FunFam" id="3.40.50.720:FF:000084">
    <property type="entry name" value="Short-chain dehydrogenase reductase"/>
    <property type="match status" value="1"/>
</dbReference>
<dbReference type="Gene3D" id="3.40.50.720">
    <property type="entry name" value="NAD(P)-binding Rossmann-like Domain"/>
    <property type="match status" value="1"/>
</dbReference>
<comment type="similarity">
    <text evidence="1">Belongs to the short-chain dehydrogenases/reductases (SDR) family.</text>
</comment>
<dbReference type="GO" id="GO:0016491">
    <property type="term" value="F:oxidoreductase activity"/>
    <property type="evidence" value="ECO:0007669"/>
    <property type="project" value="UniProtKB-KW"/>
</dbReference>
<dbReference type="PRINTS" id="PR00080">
    <property type="entry name" value="SDRFAMILY"/>
</dbReference>
<dbReference type="PANTHER" id="PTHR24321:SF8">
    <property type="entry name" value="ESTRADIOL 17-BETA-DEHYDROGENASE 8-RELATED"/>
    <property type="match status" value="1"/>
</dbReference>
<dbReference type="EMBL" id="VFYP01000002">
    <property type="protein sequence ID" value="TPP07248.1"/>
    <property type="molecule type" value="Genomic_DNA"/>
</dbReference>
<dbReference type="Pfam" id="PF13561">
    <property type="entry name" value="adh_short_C2"/>
    <property type="match status" value="1"/>
</dbReference>
<dbReference type="SUPFAM" id="SSF51735">
    <property type="entry name" value="NAD(P)-binding Rossmann-fold domains"/>
    <property type="match status" value="1"/>
</dbReference>
<dbReference type="RefSeq" id="WP_140829855.1">
    <property type="nucleotide sequence ID" value="NZ_VFYP01000002.1"/>
</dbReference>
<protein>
    <submittedName>
        <fullName evidence="3">SDR family oxidoreductase</fullName>
    </submittedName>
</protein>
<evidence type="ECO:0000256" key="1">
    <source>
        <dbReference type="ARBA" id="ARBA00006484"/>
    </source>
</evidence>
<dbReference type="Proteomes" id="UP000316429">
    <property type="component" value="Unassembled WGS sequence"/>
</dbReference>
<sequence>MTNRLAGKVAIISGGATGMGGASSRLFAAEGAKVAIIDRNADAAEETAAAIRKAGGVCEVFVADVSDEAQVESAVRQVESSLGTVTVLFNHAGTIVIKPFLETTLEEWDWLHAVNVRSMFLMTRAVLPGMIAAGGGSIVCTSSISAVAATPMEVLYDTTKGAVHMFARAIAVEFRDRNIRCNAVCPGFIRTPHGLREVAELTAHGVDVSESAIAAQQGRIGEPEDVARAALYLASDDSQFVNGVHLFVDNGFTAI</sequence>
<dbReference type="InterPro" id="IPR002347">
    <property type="entry name" value="SDR_fam"/>
</dbReference>
<dbReference type="OrthoDB" id="5457012at2"/>
<comment type="caution">
    <text evidence="3">The sequence shown here is derived from an EMBL/GenBank/DDBJ whole genome shotgun (WGS) entry which is preliminary data.</text>
</comment>
<dbReference type="PRINTS" id="PR00081">
    <property type="entry name" value="GDHRDH"/>
</dbReference>
<evidence type="ECO:0000313" key="4">
    <source>
        <dbReference type="Proteomes" id="UP000316429"/>
    </source>
</evidence>
<keyword evidence="4" id="KW-1185">Reference proteome</keyword>
<proteinExistence type="inferred from homology"/>
<dbReference type="PANTHER" id="PTHR24321">
    <property type="entry name" value="DEHYDROGENASES, SHORT CHAIN"/>
    <property type="match status" value="1"/>
</dbReference>
<name>A0A504TX19_9HYPH</name>
<organism evidence="3 4">
    <name type="scientific">Rhizobium glycinendophyticum</name>
    <dbReference type="NCBI Taxonomy" id="2589807"/>
    <lineage>
        <taxon>Bacteria</taxon>
        <taxon>Pseudomonadati</taxon>
        <taxon>Pseudomonadota</taxon>
        <taxon>Alphaproteobacteria</taxon>
        <taxon>Hyphomicrobiales</taxon>
        <taxon>Rhizobiaceae</taxon>
        <taxon>Rhizobium/Agrobacterium group</taxon>
        <taxon>Rhizobium</taxon>
    </lineage>
</organism>